<sequence>MVKLLIDNGAKINKPQEGSFGSALAAAAGALRSNPKVVHYLLDRGDENTINQPLRGLYGTALIAAIWARKGGAEDFQEEREEVHNILGHSPPRFAEFAAEMHARIEYRGLEDLKRGDIKIVEILLDRGARVNNPAAEEGGLMGACEAAAEGGNAAIIEMVFQRLAIEWEELAIDQPDSSES</sequence>
<protein>
    <recommendedName>
        <fullName evidence="3">Ankyrin</fullName>
    </recommendedName>
</protein>
<name>A0AAE8N1D5_9PEZI</name>
<keyword evidence="2" id="KW-1185">Reference proteome</keyword>
<reference evidence="1" key="1">
    <citation type="submission" date="2018-03" db="EMBL/GenBank/DDBJ databases">
        <authorList>
            <person name="Guldener U."/>
        </authorList>
    </citation>
    <scope>NUCLEOTIDE SEQUENCE</scope>
</reference>
<proteinExistence type="predicted"/>
<dbReference type="AlphaFoldDB" id="A0AAE8N1D5"/>
<evidence type="ECO:0008006" key="3">
    <source>
        <dbReference type="Google" id="ProtNLM"/>
    </source>
</evidence>
<dbReference type="EMBL" id="ONZQ02000008">
    <property type="protein sequence ID" value="SPO03648.1"/>
    <property type="molecule type" value="Genomic_DNA"/>
</dbReference>
<dbReference type="Proteomes" id="UP001187682">
    <property type="component" value="Unassembled WGS sequence"/>
</dbReference>
<evidence type="ECO:0000313" key="2">
    <source>
        <dbReference type="Proteomes" id="UP001187682"/>
    </source>
</evidence>
<gene>
    <name evidence="1" type="ORF">DNG_06331</name>
</gene>
<dbReference type="InterPro" id="IPR036770">
    <property type="entry name" value="Ankyrin_rpt-contain_sf"/>
</dbReference>
<comment type="caution">
    <text evidence="1">The sequence shown here is derived from an EMBL/GenBank/DDBJ whole genome shotgun (WGS) entry which is preliminary data.</text>
</comment>
<dbReference type="SUPFAM" id="SSF48403">
    <property type="entry name" value="Ankyrin repeat"/>
    <property type="match status" value="1"/>
</dbReference>
<dbReference type="Gene3D" id="1.25.40.20">
    <property type="entry name" value="Ankyrin repeat-containing domain"/>
    <property type="match status" value="1"/>
</dbReference>
<evidence type="ECO:0000313" key="1">
    <source>
        <dbReference type="EMBL" id="SPO03648.1"/>
    </source>
</evidence>
<accession>A0AAE8N1D5</accession>
<organism evidence="1 2">
    <name type="scientific">Cephalotrichum gorgonifer</name>
    <dbReference type="NCBI Taxonomy" id="2041049"/>
    <lineage>
        <taxon>Eukaryota</taxon>
        <taxon>Fungi</taxon>
        <taxon>Dikarya</taxon>
        <taxon>Ascomycota</taxon>
        <taxon>Pezizomycotina</taxon>
        <taxon>Sordariomycetes</taxon>
        <taxon>Hypocreomycetidae</taxon>
        <taxon>Microascales</taxon>
        <taxon>Microascaceae</taxon>
        <taxon>Cephalotrichum</taxon>
    </lineage>
</organism>